<feature type="transmembrane region" description="Helical" evidence="2">
    <location>
        <begin position="290"/>
        <end position="307"/>
    </location>
</feature>
<dbReference type="GO" id="GO:0006508">
    <property type="term" value="P:proteolysis"/>
    <property type="evidence" value="ECO:0007669"/>
    <property type="project" value="InterPro"/>
</dbReference>
<keyword evidence="2" id="KW-1133">Transmembrane helix</keyword>
<keyword evidence="4" id="KW-1185">Reference proteome</keyword>
<sequence>MLAFNGTRAWSIAGTKGGGVTIGVVGAPDRVAEAACAIRALAPDATVESGSASGAIVVVADTSVDPASIGGSSLVIAAAGDTGEAMSPRPQGVVNVASAGESGSPQQSSSYGPTVTLAAYGNDTSTAAGYVAALAAILRAGHANWPARQVVAQMAGSINPASGNQHTDQLGFGVIAPVQAASLQPLDPETLPGFDAMFPVNQPPRSGAPSTRSGPTSAANPGSASATPSSGGPTSPSGSPSVAPSSPISAPGTTDTANVWPTNPIFSTGPSNGSHAAAGSGGGSGGFNPILLFGLLVILAGGGYVLWQRRRQPRPAAVKPESEWEAPSGPRHSGYSPPEE</sequence>
<dbReference type="InterPro" id="IPR036852">
    <property type="entry name" value="Peptidase_S8/S53_dom_sf"/>
</dbReference>
<name>C7QBM7_CATAD</name>
<dbReference type="STRING" id="479433.Caci_1683"/>
<dbReference type="SUPFAM" id="SSF52743">
    <property type="entry name" value="Subtilisin-like"/>
    <property type="match status" value="1"/>
</dbReference>
<evidence type="ECO:0000256" key="1">
    <source>
        <dbReference type="SAM" id="MobiDB-lite"/>
    </source>
</evidence>
<feature type="compositionally biased region" description="Polar residues" evidence="1">
    <location>
        <begin position="253"/>
        <end position="272"/>
    </location>
</feature>
<feature type="region of interest" description="Disordered" evidence="1">
    <location>
        <begin position="186"/>
        <end position="280"/>
    </location>
</feature>
<dbReference type="GO" id="GO:0004252">
    <property type="term" value="F:serine-type endopeptidase activity"/>
    <property type="evidence" value="ECO:0007669"/>
    <property type="project" value="InterPro"/>
</dbReference>
<protein>
    <recommendedName>
        <fullName evidence="5">Peptidase S8 and S53 subtilisin kexin sedolisin</fullName>
    </recommendedName>
</protein>
<dbReference type="Gene3D" id="3.40.50.200">
    <property type="entry name" value="Peptidase S8/S53 domain"/>
    <property type="match status" value="1"/>
</dbReference>
<feature type="region of interest" description="Disordered" evidence="1">
    <location>
        <begin position="311"/>
        <end position="340"/>
    </location>
</feature>
<gene>
    <name evidence="3" type="ordered locus">Caci_1683</name>
</gene>
<evidence type="ECO:0000313" key="4">
    <source>
        <dbReference type="Proteomes" id="UP000000851"/>
    </source>
</evidence>
<dbReference type="Proteomes" id="UP000000851">
    <property type="component" value="Chromosome"/>
</dbReference>
<accession>C7QBM7</accession>
<evidence type="ECO:0008006" key="5">
    <source>
        <dbReference type="Google" id="ProtNLM"/>
    </source>
</evidence>
<dbReference type="EMBL" id="CP001700">
    <property type="protein sequence ID" value="ACU70604.1"/>
    <property type="molecule type" value="Genomic_DNA"/>
</dbReference>
<evidence type="ECO:0000313" key="3">
    <source>
        <dbReference type="EMBL" id="ACU70604.1"/>
    </source>
</evidence>
<keyword evidence="2" id="KW-0812">Transmembrane</keyword>
<dbReference type="InParanoid" id="C7QBM7"/>
<keyword evidence="2" id="KW-0472">Membrane</keyword>
<reference evidence="3 4" key="1">
    <citation type="journal article" date="2009" name="Stand. Genomic Sci.">
        <title>Complete genome sequence of Catenulispora acidiphila type strain (ID 139908).</title>
        <authorList>
            <person name="Copeland A."/>
            <person name="Lapidus A."/>
            <person name="Glavina Del Rio T."/>
            <person name="Nolan M."/>
            <person name="Lucas S."/>
            <person name="Chen F."/>
            <person name="Tice H."/>
            <person name="Cheng J.F."/>
            <person name="Bruce D."/>
            <person name="Goodwin L."/>
            <person name="Pitluck S."/>
            <person name="Mikhailova N."/>
            <person name="Pati A."/>
            <person name="Ivanova N."/>
            <person name="Mavromatis K."/>
            <person name="Chen A."/>
            <person name="Palaniappan K."/>
            <person name="Chain P."/>
            <person name="Land M."/>
            <person name="Hauser L."/>
            <person name="Chang Y.J."/>
            <person name="Jeffries C.D."/>
            <person name="Chertkov O."/>
            <person name="Brettin T."/>
            <person name="Detter J.C."/>
            <person name="Han C."/>
            <person name="Ali Z."/>
            <person name="Tindall B.J."/>
            <person name="Goker M."/>
            <person name="Bristow J."/>
            <person name="Eisen J.A."/>
            <person name="Markowitz V."/>
            <person name="Hugenholtz P."/>
            <person name="Kyrpides N.C."/>
            <person name="Klenk H.P."/>
        </authorList>
    </citation>
    <scope>NUCLEOTIDE SEQUENCE [LARGE SCALE GENOMIC DNA]</scope>
    <source>
        <strain evidence="4">DSM 44928 / JCM 14897 / NBRC 102108 / NRRL B-24433 / ID139908</strain>
    </source>
</reference>
<proteinExistence type="predicted"/>
<dbReference type="KEGG" id="cai:Caci_1683"/>
<organism evidence="3 4">
    <name type="scientific">Catenulispora acidiphila (strain DSM 44928 / JCM 14897 / NBRC 102108 / NRRL B-24433 / ID139908)</name>
    <dbReference type="NCBI Taxonomy" id="479433"/>
    <lineage>
        <taxon>Bacteria</taxon>
        <taxon>Bacillati</taxon>
        <taxon>Actinomycetota</taxon>
        <taxon>Actinomycetes</taxon>
        <taxon>Catenulisporales</taxon>
        <taxon>Catenulisporaceae</taxon>
        <taxon>Catenulispora</taxon>
    </lineage>
</organism>
<feature type="compositionally biased region" description="Low complexity" evidence="1">
    <location>
        <begin position="213"/>
        <end position="252"/>
    </location>
</feature>
<dbReference type="HOGENOM" id="CLU_815574_0_0_11"/>
<dbReference type="AlphaFoldDB" id="C7QBM7"/>
<evidence type="ECO:0000256" key="2">
    <source>
        <dbReference type="SAM" id="Phobius"/>
    </source>
</evidence>